<dbReference type="PRINTS" id="PR00411">
    <property type="entry name" value="PNDRDTASEI"/>
</dbReference>
<evidence type="ECO:0000256" key="1">
    <source>
        <dbReference type="ARBA" id="ARBA00001974"/>
    </source>
</evidence>
<name>A0ABS4DFC1_9CHLR</name>
<dbReference type="Gene3D" id="3.50.50.60">
    <property type="entry name" value="FAD/NAD(P)-binding domain"/>
    <property type="match status" value="2"/>
</dbReference>
<reference evidence="8 9" key="1">
    <citation type="submission" date="2021-03" db="EMBL/GenBank/DDBJ databases">
        <authorList>
            <person name="Grouzdev D.S."/>
        </authorList>
    </citation>
    <scope>NUCLEOTIDE SEQUENCE [LARGE SCALE GENOMIC DNA]</scope>
    <source>
        <strain evidence="8 9">M50-1</strain>
    </source>
</reference>
<keyword evidence="5" id="KW-0560">Oxidoreductase</keyword>
<dbReference type="SUPFAM" id="SSF52821">
    <property type="entry name" value="Rhodanese/Cell cycle control phosphatase"/>
    <property type="match status" value="1"/>
</dbReference>
<evidence type="ECO:0000256" key="3">
    <source>
        <dbReference type="ARBA" id="ARBA00022630"/>
    </source>
</evidence>
<dbReference type="InterPro" id="IPR001763">
    <property type="entry name" value="Rhodanese-like_dom"/>
</dbReference>
<comment type="similarity">
    <text evidence="2">Belongs to the class-III pyridine nucleotide-disulfide oxidoreductase family.</text>
</comment>
<dbReference type="InterPro" id="IPR036873">
    <property type="entry name" value="Rhodanese-like_dom_sf"/>
</dbReference>
<dbReference type="SUPFAM" id="SSF51905">
    <property type="entry name" value="FAD/NAD(P)-binding domain"/>
    <property type="match status" value="1"/>
</dbReference>
<dbReference type="InterPro" id="IPR016156">
    <property type="entry name" value="FAD/NAD-linked_Rdtase_dimer_sf"/>
</dbReference>
<dbReference type="Proteomes" id="UP001193081">
    <property type="component" value="Unassembled WGS sequence"/>
</dbReference>
<dbReference type="Pfam" id="PF00581">
    <property type="entry name" value="Rhodanese"/>
    <property type="match status" value="1"/>
</dbReference>
<dbReference type="SUPFAM" id="SSF55424">
    <property type="entry name" value="FAD/NAD-linked reductases, dimerisation (C-terminal) domain"/>
    <property type="match status" value="1"/>
</dbReference>
<evidence type="ECO:0000313" key="9">
    <source>
        <dbReference type="Proteomes" id="UP001193081"/>
    </source>
</evidence>
<dbReference type="InterPro" id="IPR036188">
    <property type="entry name" value="FAD/NAD-bd_sf"/>
</dbReference>
<dbReference type="RefSeq" id="WP_135480589.1">
    <property type="nucleotide sequence ID" value="NZ_SIJK02000057.1"/>
</dbReference>
<protein>
    <submittedName>
        <fullName evidence="8">FAD-dependent oxidoreductase</fullName>
    </submittedName>
</protein>
<dbReference type="PANTHER" id="PTHR43429:SF1">
    <property type="entry name" value="NAD(P)H SULFUR OXIDOREDUCTASE (COA-DEPENDENT)"/>
    <property type="match status" value="1"/>
</dbReference>
<accession>A0ABS4DFC1</accession>
<dbReference type="EMBL" id="SIJK02000057">
    <property type="protein sequence ID" value="MBP1468138.1"/>
    <property type="molecule type" value="Genomic_DNA"/>
</dbReference>
<dbReference type="PROSITE" id="PS00380">
    <property type="entry name" value="RHODANESE_1"/>
    <property type="match status" value="1"/>
</dbReference>
<comment type="caution">
    <text evidence="8">The sequence shown here is derived from an EMBL/GenBank/DDBJ whole genome shotgun (WGS) entry which is preliminary data.</text>
</comment>
<keyword evidence="9" id="KW-1185">Reference proteome</keyword>
<comment type="cofactor">
    <cofactor evidence="1">
        <name>FAD</name>
        <dbReference type="ChEBI" id="CHEBI:57692"/>
    </cofactor>
</comment>
<feature type="domain" description="Rhodanese" evidence="7">
    <location>
        <begin position="463"/>
        <end position="553"/>
    </location>
</feature>
<evidence type="ECO:0000256" key="5">
    <source>
        <dbReference type="ARBA" id="ARBA00023002"/>
    </source>
</evidence>
<dbReference type="PROSITE" id="PS50206">
    <property type="entry name" value="RHODANESE_3"/>
    <property type="match status" value="1"/>
</dbReference>
<dbReference type="InterPro" id="IPR050260">
    <property type="entry name" value="FAD-bd_OxRdtase"/>
</dbReference>
<organism evidence="8 9">
    <name type="scientific">Candidatus Chloroploca mongolica</name>
    <dbReference type="NCBI Taxonomy" id="2528176"/>
    <lineage>
        <taxon>Bacteria</taxon>
        <taxon>Bacillati</taxon>
        <taxon>Chloroflexota</taxon>
        <taxon>Chloroflexia</taxon>
        <taxon>Chloroflexales</taxon>
        <taxon>Chloroflexineae</taxon>
        <taxon>Oscillochloridaceae</taxon>
        <taxon>Candidatus Chloroploca</taxon>
    </lineage>
</organism>
<dbReference type="InterPro" id="IPR023753">
    <property type="entry name" value="FAD/NAD-binding_dom"/>
</dbReference>
<sequence>MKRVVIIGGVAAGMSAAARLRRLDEEVSIVVLERDRYVSYANCGLPYHIGGAIPDREQLLVVTPEHLRATLNLDVRTEHEVIAIDREAQTVEVHDHQRGSRYIEAYDILVLAQGAAPLRPPVPGIDHPRVFTLRSMPDMDAIKAIVDGGAERAIVVGGSYIGVEVAEALRERQLDVHLIELQDQVMPLLDIEMATDLRYHMELHGVTLHLGTAASSCADVDGRIAVTLRTGETLVADFVVLAAGVRPITSLAQQIGLALGKTGGIKVDATMRTSDPHIYAAGDMVEVIDTVTGEPTLVALAGPANRQGRIVADQICGRDSTYTTTQGTAVVKIFAMTGGATGASEKTLRRLGRAYRKVYLHPAGHASYYPGTAPMHIKLLFAPEDGRVLGAQIVGYDGVDKRLDVFATAIRAGMTVFDLERLELAYAPPYGSAKDPVNMAGFLAANLLRGDVAFWYPDEYEQQSAETVFLDVRGPQEYAQWHIPGAVNIPLTELRSRVEELRPVDAKPMRIYCMVGFRSYLAYRILRQHGFDDVATLAGGGRTFTSFYRTTLATGAPGIPFVSHAEEDLAAQILLDQ</sequence>
<dbReference type="SMART" id="SM00450">
    <property type="entry name" value="RHOD"/>
    <property type="match status" value="1"/>
</dbReference>
<evidence type="ECO:0000313" key="8">
    <source>
        <dbReference type="EMBL" id="MBP1468138.1"/>
    </source>
</evidence>
<evidence type="ECO:0000259" key="7">
    <source>
        <dbReference type="PROSITE" id="PS50206"/>
    </source>
</evidence>
<dbReference type="Pfam" id="PF02852">
    <property type="entry name" value="Pyr_redox_dim"/>
    <property type="match status" value="1"/>
</dbReference>
<gene>
    <name evidence="8" type="ORF">EYB53_020675</name>
</gene>
<dbReference type="Pfam" id="PF07992">
    <property type="entry name" value="Pyr_redox_2"/>
    <property type="match status" value="1"/>
</dbReference>
<keyword evidence="6" id="KW-0676">Redox-active center</keyword>
<keyword evidence="4" id="KW-0274">FAD</keyword>
<dbReference type="InterPro" id="IPR001307">
    <property type="entry name" value="Thiosulphate_STrfase_CS"/>
</dbReference>
<dbReference type="PANTHER" id="PTHR43429">
    <property type="entry name" value="PYRIDINE NUCLEOTIDE-DISULFIDE OXIDOREDUCTASE DOMAIN-CONTAINING"/>
    <property type="match status" value="1"/>
</dbReference>
<dbReference type="Gene3D" id="3.40.250.10">
    <property type="entry name" value="Rhodanese-like domain"/>
    <property type="match status" value="1"/>
</dbReference>
<dbReference type="InterPro" id="IPR004099">
    <property type="entry name" value="Pyr_nucl-diS_OxRdtase_dimer"/>
</dbReference>
<proteinExistence type="inferred from homology"/>
<evidence type="ECO:0000256" key="4">
    <source>
        <dbReference type="ARBA" id="ARBA00022827"/>
    </source>
</evidence>
<evidence type="ECO:0000256" key="6">
    <source>
        <dbReference type="ARBA" id="ARBA00023284"/>
    </source>
</evidence>
<evidence type="ECO:0000256" key="2">
    <source>
        <dbReference type="ARBA" id="ARBA00009130"/>
    </source>
</evidence>
<keyword evidence="3" id="KW-0285">Flavoprotein</keyword>
<dbReference type="PRINTS" id="PR00368">
    <property type="entry name" value="FADPNR"/>
</dbReference>